<reference evidence="1 2" key="1">
    <citation type="submission" date="2019-03" db="EMBL/GenBank/DDBJ databases">
        <title>Genomic Encyclopedia of Type Strains, Phase IV (KMG-IV): sequencing the most valuable type-strain genomes for metagenomic binning, comparative biology and taxonomic classification.</title>
        <authorList>
            <person name="Goeker M."/>
        </authorList>
    </citation>
    <scope>NUCLEOTIDE SEQUENCE [LARGE SCALE GENOMIC DNA]</scope>
    <source>
        <strain evidence="1 2">DSM 7445</strain>
    </source>
</reference>
<evidence type="ECO:0000313" key="1">
    <source>
        <dbReference type="EMBL" id="TCS38375.1"/>
    </source>
</evidence>
<protein>
    <submittedName>
        <fullName evidence="1">DNA-binding MarR family transcriptional regulator</fullName>
    </submittedName>
</protein>
<keyword evidence="1" id="KW-0238">DNA-binding</keyword>
<dbReference type="InterPro" id="IPR036388">
    <property type="entry name" value="WH-like_DNA-bd_sf"/>
</dbReference>
<dbReference type="AlphaFoldDB" id="A0A4R3I1A6"/>
<accession>A0A4R3I1A6</accession>
<organism evidence="1 2">
    <name type="scientific">Paucimonas lemoignei</name>
    <name type="common">Pseudomonas lemoignei</name>
    <dbReference type="NCBI Taxonomy" id="29443"/>
    <lineage>
        <taxon>Bacteria</taxon>
        <taxon>Pseudomonadati</taxon>
        <taxon>Pseudomonadota</taxon>
        <taxon>Betaproteobacteria</taxon>
        <taxon>Burkholderiales</taxon>
        <taxon>Burkholderiaceae</taxon>
        <taxon>Paucimonas</taxon>
    </lineage>
</organism>
<dbReference type="GO" id="GO:0003677">
    <property type="term" value="F:DNA binding"/>
    <property type="evidence" value="ECO:0007669"/>
    <property type="project" value="UniProtKB-KW"/>
</dbReference>
<dbReference type="EMBL" id="SLZQ01000002">
    <property type="protein sequence ID" value="TCS38375.1"/>
    <property type="molecule type" value="Genomic_DNA"/>
</dbReference>
<name>A0A4R3I1A6_PAULE</name>
<sequence>MGSPIQITENSSPHVNACEHNREIKQAAHRIWCVFEELRRLDPDMPLQQAATLITVALREGLGVIEAANLTDQTTASITRNLQALGQVHRTGKPGLNLVELKPNPEDGRKKTCHLTPNGLALVTKLALHVGR</sequence>
<dbReference type="Proteomes" id="UP000295382">
    <property type="component" value="Unassembled WGS sequence"/>
</dbReference>
<dbReference type="InterPro" id="IPR036390">
    <property type="entry name" value="WH_DNA-bd_sf"/>
</dbReference>
<dbReference type="SUPFAM" id="SSF46785">
    <property type="entry name" value="Winged helix' DNA-binding domain"/>
    <property type="match status" value="1"/>
</dbReference>
<proteinExistence type="predicted"/>
<comment type="caution">
    <text evidence="1">The sequence shown here is derived from an EMBL/GenBank/DDBJ whole genome shotgun (WGS) entry which is preliminary data.</text>
</comment>
<keyword evidence="2" id="KW-1185">Reference proteome</keyword>
<gene>
    <name evidence="1" type="ORF">EDC30_102112</name>
</gene>
<evidence type="ECO:0000313" key="2">
    <source>
        <dbReference type="Proteomes" id="UP000295382"/>
    </source>
</evidence>
<dbReference type="Gene3D" id="1.10.10.10">
    <property type="entry name" value="Winged helix-like DNA-binding domain superfamily/Winged helix DNA-binding domain"/>
    <property type="match status" value="1"/>
</dbReference>